<reference evidence="1 2" key="1">
    <citation type="submission" date="2016-04" db="EMBL/GenBank/DDBJ databases">
        <title>Genome sequence of Clostridium magnum DSM 2767.</title>
        <authorList>
            <person name="Poehlein A."/>
            <person name="Uhlig R."/>
            <person name="Fischer R."/>
            <person name="Bahl H."/>
            <person name="Daniel R."/>
        </authorList>
    </citation>
    <scope>NUCLEOTIDE SEQUENCE [LARGE SCALE GENOMIC DNA]</scope>
    <source>
        <strain evidence="1 2">DSM 2767</strain>
    </source>
</reference>
<sequence length="61" mass="7002">MLKKFLESKIGQPISDVEFKEIRKMTADDIKFNFKSFGKKPSHNDAKIIAERCAIALKRCS</sequence>
<dbReference type="AlphaFoldDB" id="A0A168E0T2"/>
<gene>
    <name evidence="1" type="ORF">CLMAG_05710</name>
</gene>
<dbReference type="STRING" id="1121326.CLMAG_05710"/>
<dbReference type="OrthoDB" id="1922248at2"/>
<dbReference type="RefSeq" id="WP_066617650.1">
    <property type="nucleotide sequence ID" value="NZ_FQXL01000098.1"/>
</dbReference>
<proteinExistence type="predicted"/>
<dbReference type="PATRIC" id="fig|1121326.3.peg.526"/>
<evidence type="ECO:0000313" key="1">
    <source>
        <dbReference type="EMBL" id="KZL93525.1"/>
    </source>
</evidence>
<keyword evidence="2" id="KW-1185">Reference proteome</keyword>
<comment type="caution">
    <text evidence="1">The sequence shown here is derived from an EMBL/GenBank/DDBJ whole genome shotgun (WGS) entry which is preliminary data.</text>
</comment>
<dbReference type="Proteomes" id="UP000076603">
    <property type="component" value="Unassembled WGS sequence"/>
</dbReference>
<protein>
    <submittedName>
        <fullName evidence="1">Uncharacterized protein</fullName>
    </submittedName>
</protein>
<evidence type="ECO:0000313" key="2">
    <source>
        <dbReference type="Proteomes" id="UP000076603"/>
    </source>
</evidence>
<accession>A0A168E0T2</accession>
<organism evidence="1 2">
    <name type="scientific">Clostridium magnum DSM 2767</name>
    <dbReference type="NCBI Taxonomy" id="1121326"/>
    <lineage>
        <taxon>Bacteria</taxon>
        <taxon>Bacillati</taxon>
        <taxon>Bacillota</taxon>
        <taxon>Clostridia</taxon>
        <taxon>Eubacteriales</taxon>
        <taxon>Clostridiaceae</taxon>
        <taxon>Clostridium</taxon>
    </lineage>
</organism>
<dbReference type="EMBL" id="LWAE01000001">
    <property type="protein sequence ID" value="KZL93525.1"/>
    <property type="molecule type" value="Genomic_DNA"/>
</dbReference>
<name>A0A168E0T2_9CLOT</name>